<dbReference type="Proteomes" id="UP000243686">
    <property type="component" value="Unassembled WGS sequence"/>
</dbReference>
<keyword evidence="1" id="KW-0479">Metal-binding</keyword>
<proteinExistence type="predicted"/>
<feature type="domain" description="C2" evidence="2">
    <location>
        <begin position="1"/>
        <end position="59"/>
    </location>
</feature>
<dbReference type="GO" id="GO:0006887">
    <property type="term" value="P:exocytosis"/>
    <property type="evidence" value="ECO:0007669"/>
    <property type="project" value="TreeGrafter"/>
</dbReference>
<dbReference type="Gene3D" id="2.60.40.150">
    <property type="entry name" value="C2 domain"/>
    <property type="match status" value="1"/>
</dbReference>
<dbReference type="EMBL" id="KV891787">
    <property type="protein sequence ID" value="OON22395.1"/>
    <property type="molecule type" value="Genomic_DNA"/>
</dbReference>
<dbReference type="InterPro" id="IPR000008">
    <property type="entry name" value="C2_dom"/>
</dbReference>
<evidence type="ECO:0000313" key="4">
    <source>
        <dbReference type="Proteomes" id="UP000243686"/>
    </source>
</evidence>
<sequence length="59" mass="6704">MSTKSKEEAKNLVPMDPNGLADPYVKIKLLPCEDNAKSKLKTKVCKSTLNPIWDETFYM</sequence>
<dbReference type="GO" id="GO:0098793">
    <property type="term" value="C:presynapse"/>
    <property type="evidence" value="ECO:0007669"/>
    <property type="project" value="GOC"/>
</dbReference>
<dbReference type="PRINTS" id="PR00360">
    <property type="entry name" value="C2DOMAIN"/>
</dbReference>
<gene>
    <name evidence="3" type="ORF">X801_01706</name>
</gene>
<evidence type="ECO:0000313" key="3">
    <source>
        <dbReference type="EMBL" id="OON22395.1"/>
    </source>
</evidence>
<dbReference type="PROSITE" id="PS50004">
    <property type="entry name" value="C2"/>
    <property type="match status" value="1"/>
</dbReference>
<dbReference type="AlphaFoldDB" id="A0A1S8X6Q0"/>
<accession>A0A1S8X6Q0</accession>
<organism evidence="3 4">
    <name type="scientific">Opisthorchis viverrini</name>
    <name type="common">Southeast Asian liver fluke</name>
    <dbReference type="NCBI Taxonomy" id="6198"/>
    <lineage>
        <taxon>Eukaryota</taxon>
        <taxon>Metazoa</taxon>
        <taxon>Spiralia</taxon>
        <taxon>Lophotrochozoa</taxon>
        <taxon>Platyhelminthes</taxon>
        <taxon>Trematoda</taxon>
        <taxon>Digenea</taxon>
        <taxon>Opisthorchiida</taxon>
        <taxon>Opisthorchiata</taxon>
        <taxon>Opisthorchiidae</taxon>
        <taxon>Opisthorchis</taxon>
    </lineage>
</organism>
<dbReference type="Pfam" id="PF00168">
    <property type="entry name" value="C2"/>
    <property type="match status" value="1"/>
</dbReference>
<dbReference type="InterPro" id="IPR035892">
    <property type="entry name" value="C2_domain_sf"/>
</dbReference>
<dbReference type="InterPro" id="IPR043566">
    <property type="entry name" value="Rabphilin/DOC2/Noc2"/>
</dbReference>
<evidence type="ECO:0000256" key="1">
    <source>
        <dbReference type="ARBA" id="ARBA00022723"/>
    </source>
</evidence>
<dbReference type="PANTHER" id="PTHR45729">
    <property type="entry name" value="RABPHILIN, ISOFORM A"/>
    <property type="match status" value="1"/>
</dbReference>
<dbReference type="GO" id="GO:0061669">
    <property type="term" value="P:spontaneous neurotransmitter secretion"/>
    <property type="evidence" value="ECO:0007669"/>
    <property type="project" value="TreeGrafter"/>
</dbReference>
<protein>
    <recommendedName>
        <fullName evidence="2">C2 domain-containing protein</fullName>
    </recommendedName>
</protein>
<dbReference type="PANTHER" id="PTHR45729:SF9">
    <property type="entry name" value="DOUBLE C2-LIKE DOMAIN-CONTAINING PROTEIN BETA"/>
    <property type="match status" value="1"/>
</dbReference>
<dbReference type="GO" id="GO:0017158">
    <property type="term" value="P:regulation of calcium ion-dependent exocytosis"/>
    <property type="evidence" value="ECO:0007669"/>
    <property type="project" value="TreeGrafter"/>
</dbReference>
<keyword evidence="4" id="KW-1185">Reference proteome</keyword>
<dbReference type="GO" id="GO:0046872">
    <property type="term" value="F:metal ion binding"/>
    <property type="evidence" value="ECO:0007669"/>
    <property type="project" value="UniProtKB-KW"/>
</dbReference>
<dbReference type="SUPFAM" id="SSF49562">
    <property type="entry name" value="C2 domain (Calcium/lipid-binding domain, CaLB)"/>
    <property type="match status" value="1"/>
</dbReference>
<evidence type="ECO:0000259" key="2">
    <source>
        <dbReference type="PROSITE" id="PS50004"/>
    </source>
</evidence>
<reference evidence="3 4" key="1">
    <citation type="submission" date="2015-03" db="EMBL/GenBank/DDBJ databases">
        <title>Draft genome of the nematode, Opisthorchis viverrini.</title>
        <authorList>
            <person name="Mitreva M."/>
        </authorList>
    </citation>
    <scope>NUCLEOTIDE SEQUENCE [LARGE SCALE GENOMIC DNA]</scope>
    <source>
        <strain evidence="3">Khon Kaen</strain>
    </source>
</reference>
<name>A0A1S8X6Q0_OPIVI</name>